<dbReference type="EMBL" id="JBANRG010000004">
    <property type="protein sequence ID" value="KAK7467300.1"/>
    <property type="molecule type" value="Genomic_DNA"/>
</dbReference>
<sequence>MHQKGYEKRYGEGVASVYQPGKRQADMLNDVNRDIRLEVEQMVAMDRCLLGLPEVVTDLGDTQYGLGTLGRRYVDRTYRMGSGARDFSTRRTYCPGPSLVELRGIHALTDGVLGELLRIRHGLTNYGANLTVRQEDIRSGPSGEYPPYPSYTLASYPSYSIDGRNKTVPLRSSSAASAKSEERTIAPSSAFVGHTRGSTHGDKFGLDTTECDRFSLGRGRGEGPTVTVKFFIQDNSAPIEISLPLQDGRLKLGTHKVVLGEAGVEKMGRWKVWKRDRKGGAWKQITWDVSVRGKRGDLFLFKRDDVKDPKDLDLHVEFL</sequence>
<evidence type="ECO:0000313" key="2">
    <source>
        <dbReference type="Proteomes" id="UP001498398"/>
    </source>
</evidence>
<accession>A0ABR1JX21</accession>
<name>A0ABR1JX21_9AGAR</name>
<protein>
    <submittedName>
        <fullName evidence="1">Uncharacterized protein</fullName>
    </submittedName>
</protein>
<evidence type="ECO:0000313" key="1">
    <source>
        <dbReference type="EMBL" id="KAK7467300.1"/>
    </source>
</evidence>
<proteinExistence type="predicted"/>
<reference evidence="1 2" key="1">
    <citation type="submission" date="2024-01" db="EMBL/GenBank/DDBJ databases">
        <title>A draft genome for the cacao thread blight pathogen Marasmiellus scandens.</title>
        <authorList>
            <person name="Baruah I.K."/>
            <person name="Leung J."/>
            <person name="Bukari Y."/>
            <person name="Amoako-Attah I."/>
            <person name="Meinhardt L.W."/>
            <person name="Bailey B.A."/>
            <person name="Cohen S.P."/>
        </authorList>
    </citation>
    <scope>NUCLEOTIDE SEQUENCE [LARGE SCALE GENOMIC DNA]</scope>
    <source>
        <strain evidence="1 2">GH-19</strain>
    </source>
</reference>
<comment type="caution">
    <text evidence="1">The sequence shown here is derived from an EMBL/GenBank/DDBJ whole genome shotgun (WGS) entry which is preliminary data.</text>
</comment>
<dbReference type="Proteomes" id="UP001498398">
    <property type="component" value="Unassembled WGS sequence"/>
</dbReference>
<organism evidence="1 2">
    <name type="scientific">Marasmiellus scandens</name>
    <dbReference type="NCBI Taxonomy" id="2682957"/>
    <lineage>
        <taxon>Eukaryota</taxon>
        <taxon>Fungi</taxon>
        <taxon>Dikarya</taxon>
        <taxon>Basidiomycota</taxon>
        <taxon>Agaricomycotina</taxon>
        <taxon>Agaricomycetes</taxon>
        <taxon>Agaricomycetidae</taxon>
        <taxon>Agaricales</taxon>
        <taxon>Marasmiineae</taxon>
        <taxon>Omphalotaceae</taxon>
        <taxon>Marasmiellus</taxon>
    </lineage>
</organism>
<keyword evidence="2" id="KW-1185">Reference proteome</keyword>
<gene>
    <name evidence="1" type="ORF">VKT23_004357</name>
</gene>